<dbReference type="SFLD" id="SFLDS00003">
    <property type="entry name" value="Haloacid_Dehalogenase"/>
    <property type="match status" value="1"/>
</dbReference>
<keyword evidence="2" id="KW-1185">Reference proteome</keyword>
<dbReference type="InterPro" id="IPR010237">
    <property type="entry name" value="Pyr-5-nucltdase"/>
</dbReference>
<dbReference type="InterPro" id="IPR006439">
    <property type="entry name" value="HAD-SF_hydro_IA"/>
</dbReference>
<dbReference type="NCBIfam" id="TIGR01509">
    <property type="entry name" value="HAD-SF-IA-v3"/>
    <property type="match status" value="1"/>
</dbReference>
<dbReference type="SFLD" id="SFLDG01129">
    <property type="entry name" value="C1.5:_HAD__Beta-PGM__Phosphata"/>
    <property type="match status" value="1"/>
</dbReference>
<reference evidence="1" key="1">
    <citation type="submission" date="2023-07" db="EMBL/GenBank/DDBJ databases">
        <title>A chromosome-level genome assembly of Lolium multiflorum.</title>
        <authorList>
            <person name="Chen Y."/>
            <person name="Copetti D."/>
            <person name="Kolliker R."/>
            <person name="Studer B."/>
        </authorList>
    </citation>
    <scope>NUCLEOTIDE SEQUENCE</scope>
    <source>
        <strain evidence="1">02402/16</strain>
        <tissue evidence="1">Leaf</tissue>
    </source>
</reference>
<name>A0AAD8T534_LOLMU</name>
<dbReference type="NCBIfam" id="TIGR01993">
    <property type="entry name" value="Pyr-5-nucltdase"/>
    <property type="match status" value="1"/>
</dbReference>
<dbReference type="Gene3D" id="3.40.50.1000">
    <property type="entry name" value="HAD superfamily/HAD-like"/>
    <property type="match status" value="1"/>
</dbReference>
<evidence type="ECO:0000313" key="2">
    <source>
        <dbReference type="Proteomes" id="UP001231189"/>
    </source>
</evidence>
<gene>
    <name evidence="1" type="ORF">QYE76_058371</name>
</gene>
<sequence>MGHQGSGKYGEDPRPNCDCLLFDLDDTLYPVSSGIGVDVMKNIQEYMVEKLGIEKSISLELCILLYKQYGTTMAGLRAVGYQFDYDDFHSFVHGRLAYEKLKPDPVLRNMLLSLPIRKVVFTNGDRLHASRALKRLGIEDCFEGVLCFETLNPTSPATIPANEVKIFDFMKHLADPQPGVELPKSSIMCKPSIDAMLHALKLANINPRTTVFFDDSIRNIQAGKQIGMHTVLIGTSKRIEGADHALESIHNVKEALPELWEEAVKDEDVRNSSKVGIETSVIA</sequence>
<comment type="caution">
    <text evidence="1">The sequence shown here is derived from an EMBL/GenBank/DDBJ whole genome shotgun (WGS) entry which is preliminary data.</text>
</comment>
<dbReference type="AlphaFoldDB" id="A0AAD8T534"/>
<dbReference type="InterPro" id="IPR036412">
    <property type="entry name" value="HAD-like_sf"/>
</dbReference>
<protein>
    <submittedName>
        <fullName evidence="1">Uncharacterized protein</fullName>
    </submittedName>
</protein>
<proteinExistence type="predicted"/>
<dbReference type="EMBL" id="JAUUTY010000003">
    <property type="protein sequence ID" value="KAK1670212.1"/>
    <property type="molecule type" value="Genomic_DNA"/>
</dbReference>
<dbReference type="SFLD" id="SFLDG01132">
    <property type="entry name" value="C1.5.3:_5'-Nucleotidase_Like"/>
    <property type="match status" value="1"/>
</dbReference>
<dbReference type="SUPFAM" id="SSF56784">
    <property type="entry name" value="HAD-like"/>
    <property type="match status" value="1"/>
</dbReference>
<dbReference type="PANTHER" id="PTHR12725:SF71">
    <property type="entry name" value="OS01G0973000 PROTEIN"/>
    <property type="match status" value="1"/>
</dbReference>
<dbReference type="InterPro" id="IPR023214">
    <property type="entry name" value="HAD_sf"/>
</dbReference>
<dbReference type="Pfam" id="PF00702">
    <property type="entry name" value="Hydrolase"/>
    <property type="match status" value="1"/>
</dbReference>
<dbReference type="PANTHER" id="PTHR12725">
    <property type="entry name" value="HALOACID DEHALOGENASE-LIKE HYDROLASE"/>
    <property type="match status" value="1"/>
</dbReference>
<dbReference type="Proteomes" id="UP001231189">
    <property type="component" value="Unassembled WGS sequence"/>
</dbReference>
<organism evidence="1 2">
    <name type="scientific">Lolium multiflorum</name>
    <name type="common">Italian ryegrass</name>
    <name type="synonym">Lolium perenne subsp. multiflorum</name>
    <dbReference type="NCBI Taxonomy" id="4521"/>
    <lineage>
        <taxon>Eukaryota</taxon>
        <taxon>Viridiplantae</taxon>
        <taxon>Streptophyta</taxon>
        <taxon>Embryophyta</taxon>
        <taxon>Tracheophyta</taxon>
        <taxon>Spermatophyta</taxon>
        <taxon>Magnoliopsida</taxon>
        <taxon>Liliopsida</taxon>
        <taxon>Poales</taxon>
        <taxon>Poaceae</taxon>
        <taxon>BOP clade</taxon>
        <taxon>Pooideae</taxon>
        <taxon>Poodae</taxon>
        <taxon>Poeae</taxon>
        <taxon>Poeae Chloroplast Group 2 (Poeae type)</taxon>
        <taxon>Loliodinae</taxon>
        <taxon>Loliinae</taxon>
        <taxon>Lolium</taxon>
    </lineage>
</organism>
<evidence type="ECO:0000313" key="1">
    <source>
        <dbReference type="EMBL" id="KAK1670212.1"/>
    </source>
</evidence>
<accession>A0AAD8T534</accession>